<dbReference type="AlphaFoldDB" id="A0A0B3XTY5"/>
<proteinExistence type="predicted"/>
<dbReference type="Pfam" id="PF11911">
    <property type="entry name" value="DUF3429"/>
    <property type="match status" value="1"/>
</dbReference>
<feature type="transmembrane region" description="Helical" evidence="1">
    <location>
        <begin position="89"/>
        <end position="107"/>
    </location>
</feature>
<dbReference type="OrthoDB" id="8591832at2"/>
<sequence>MPYSAVFLGIAGLIPFVAMPLAYQLNLLSLTQSAVYFVQYSAVLLSFFGGIHWWDAISNQRYDKQMLVAMLPTIIGWLCLVFSHDVKVFGVLSLSYVAVLIYDKFVLSLPKEQIVSYISLRMGLTSVVVICHAWMIYLLV</sequence>
<keyword evidence="1" id="KW-1133">Transmembrane helix</keyword>
<accession>A0A0B3XTY5</accession>
<name>A0A0B3XTY5_9ALTE</name>
<dbReference type="InterPro" id="IPR021836">
    <property type="entry name" value="DUF3429"/>
</dbReference>
<keyword evidence="1" id="KW-0472">Membrane</keyword>
<dbReference type="Proteomes" id="UP000031197">
    <property type="component" value="Unassembled WGS sequence"/>
</dbReference>
<dbReference type="RefSeq" id="WP_039220421.1">
    <property type="nucleotide sequence ID" value="NZ_JWLW01000017.1"/>
</dbReference>
<feature type="transmembrane region" description="Helical" evidence="1">
    <location>
        <begin position="34"/>
        <end position="54"/>
    </location>
</feature>
<feature type="transmembrane region" description="Helical" evidence="1">
    <location>
        <begin position="66"/>
        <end position="83"/>
    </location>
</feature>
<dbReference type="PANTHER" id="PTHR15887:SF1">
    <property type="entry name" value="TRANSMEMBRANE PROTEIN 69"/>
    <property type="match status" value="1"/>
</dbReference>
<reference evidence="2 3" key="1">
    <citation type="submission" date="2014-12" db="EMBL/GenBank/DDBJ databases">
        <title>Genome sequencing of Alteromonas marina AD001.</title>
        <authorList>
            <person name="Adrian T.G.S."/>
            <person name="Chan K.G."/>
        </authorList>
    </citation>
    <scope>NUCLEOTIDE SEQUENCE [LARGE SCALE GENOMIC DNA]</scope>
    <source>
        <strain evidence="2 3">AD001</strain>
    </source>
</reference>
<dbReference type="EMBL" id="JWLW01000017">
    <property type="protein sequence ID" value="KHT52444.1"/>
    <property type="molecule type" value="Genomic_DNA"/>
</dbReference>
<evidence type="ECO:0000313" key="2">
    <source>
        <dbReference type="EMBL" id="KHT52444.1"/>
    </source>
</evidence>
<dbReference type="PANTHER" id="PTHR15887">
    <property type="entry name" value="TRANSMEMBRANE PROTEIN 69"/>
    <property type="match status" value="1"/>
</dbReference>
<evidence type="ECO:0000256" key="1">
    <source>
        <dbReference type="SAM" id="Phobius"/>
    </source>
</evidence>
<feature type="transmembrane region" description="Helical" evidence="1">
    <location>
        <begin position="119"/>
        <end position="139"/>
    </location>
</feature>
<evidence type="ECO:0008006" key="4">
    <source>
        <dbReference type="Google" id="ProtNLM"/>
    </source>
</evidence>
<evidence type="ECO:0000313" key="3">
    <source>
        <dbReference type="Proteomes" id="UP000031197"/>
    </source>
</evidence>
<keyword evidence="1" id="KW-0812">Transmembrane</keyword>
<comment type="caution">
    <text evidence="2">The sequence shown here is derived from an EMBL/GenBank/DDBJ whole genome shotgun (WGS) entry which is preliminary data.</text>
</comment>
<gene>
    <name evidence="2" type="ORF">RJ41_10780</name>
</gene>
<keyword evidence="3" id="KW-1185">Reference proteome</keyword>
<organism evidence="2 3">
    <name type="scientific">Alteromonas marina</name>
    <dbReference type="NCBI Taxonomy" id="203795"/>
    <lineage>
        <taxon>Bacteria</taxon>
        <taxon>Pseudomonadati</taxon>
        <taxon>Pseudomonadota</taxon>
        <taxon>Gammaproteobacteria</taxon>
        <taxon>Alteromonadales</taxon>
        <taxon>Alteromonadaceae</taxon>
        <taxon>Alteromonas/Salinimonas group</taxon>
        <taxon>Alteromonas</taxon>
    </lineage>
</organism>
<protein>
    <recommendedName>
        <fullName evidence="4">DUF3429 domain-containing protein</fullName>
    </recommendedName>
</protein>